<protein>
    <recommendedName>
        <fullName evidence="4 10">3-deoxy-D-manno-octulosonic acid transferase</fullName>
        <shortName evidence="10">Kdo transferase</shortName>
        <ecNumber evidence="3 10">2.4.99.12</ecNumber>
    </recommendedName>
    <alternativeName>
        <fullName evidence="6 10">Lipid IV(A) 3-deoxy-D-manno-octulosonic acid transferase</fullName>
    </alternativeName>
</protein>
<comment type="subcellular location">
    <subcellularLocation>
        <location evidence="10">Cell membrane</location>
    </subcellularLocation>
</comment>
<feature type="active site" description="Proton acceptor" evidence="8">
    <location>
        <position position="53"/>
    </location>
</feature>
<dbReference type="Gene3D" id="3.40.50.2000">
    <property type="entry name" value="Glycogen Phosphorylase B"/>
    <property type="match status" value="1"/>
</dbReference>
<evidence type="ECO:0000259" key="11">
    <source>
        <dbReference type="Pfam" id="PF04413"/>
    </source>
</evidence>
<dbReference type="GO" id="GO:0009244">
    <property type="term" value="P:lipopolysaccharide core region biosynthetic process"/>
    <property type="evidence" value="ECO:0007669"/>
    <property type="project" value="UniProtKB-UniRule"/>
</dbReference>
<evidence type="ECO:0000256" key="8">
    <source>
        <dbReference type="PIRSR" id="PIRSR639901-1"/>
    </source>
</evidence>
<evidence type="ECO:0000313" key="13">
    <source>
        <dbReference type="Proteomes" id="UP000295733"/>
    </source>
</evidence>
<dbReference type="RefSeq" id="WP_207287112.1">
    <property type="nucleotide sequence ID" value="NZ_NRRP01000026.1"/>
</dbReference>
<name>A0A4R2NNH6_RHOAD</name>
<feature type="domain" description="3-deoxy-D-manno-octulosonic-acid transferase N-terminal" evidence="11">
    <location>
        <begin position="27"/>
        <end position="201"/>
    </location>
</feature>
<evidence type="ECO:0000256" key="1">
    <source>
        <dbReference type="ARBA" id="ARBA00003394"/>
    </source>
</evidence>
<comment type="similarity">
    <text evidence="10">Belongs to the glycosyltransferase group 1 family.</text>
</comment>
<comment type="caution">
    <text evidence="12">The sequence shown here is derived from an EMBL/GenBank/DDBJ whole genome shotgun (WGS) entry which is preliminary data.</text>
</comment>
<dbReference type="InterPro" id="IPR039901">
    <property type="entry name" value="Kdotransferase"/>
</dbReference>
<evidence type="ECO:0000256" key="6">
    <source>
        <dbReference type="ARBA" id="ARBA00031445"/>
    </source>
</evidence>
<evidence type="ECO:0000256" key="2">
    <source>
        <dbReference type="ARBA" id="ARBA00004713"/>
    </source>
</evidence>
<dbReference type="UniPathway" id="UPA00958"/>
<proteinExistence type="inferred from homology"/>
<accession>A0A4R2NNH6</accession>
<dbReference type="EMBL" id="SLXL01000005">
    <property type="protein sequence ID" value="TCP22858.1"/>
    <property type="molecule type" value="Genomic_DNA"/>
</dbReference>
<evidence type="ECO:0000256" key="7">
    <source>
        <dbReference type="ARBA" id="ARBA00049183"/>
    </source>
</evidence>
<dbReference type="GO" id="GO:0005886">
    <property type="term" value="C:plasma membrane"/>
    <property type="evidence" value="ECO:0007669"/>
    <property type="project" value="UniProtKB-SubCell"/>
</dbReference>
<dbReference type="InterPro" id="IPR007507">
    <property type="entry name" value="Glycos_transf_N"/>
</dbReference>
<dbReference type="PANTHER" id="PTHR42755:SF1">
    <property type="entry name" value="3-DEOXY-D-MANNO-OCTULOSONIC ACID TRANSFERASE, MITOCHONDRIAL-RELATED"/>
    <property type="match status" value="1"/>
</dbReference>
<keyword evidence="13" id="KW-1185">Reference proteome</keyword>
<dbReference type="InterPro" id="IPR038107">
    <property type="entry name" value="Glycos_transf_N_sf"/>
</dbReference>
<comment type="pathway">
    <text evidence="2 10">Bacterial outer membrane biogenesis; LPS core biosynthesis.</text>
</comment>
<gene>
    <name evidence="12" type="ORF">EV656_105160</name>
</gene>
<feature type="site" description="Transition state stabilizer" evidence="9">
    <location>
        <position position="201"/>
    </location>
</feature>
<comment type="catalytic activity">
    <reaction evidence="7 10">
        <text>lipid IVA (E. coli) + CMP-3-deoxy-beta-D-manno-octulosonate = alpha-Kdo-(2-&gt;6)-lipid IVA (E. coli) + CMP + H(+)</text>
        <dbReference type="Rhea" id="RHEA:28066"/>
        <dbReference type="ChEBI" id="CHEBI:15378"/>
        <dbReference type="ChEBI" id="CHEBI:58603"/>
        <dbReference type="ChEBI" id="CHEBI:60364"/>
        <dbReference type="ChEBI" id="CHEBI:60377"/>
        <dbReference type="ChEBI" id="CHEBI:85987"/>
        <dbReference type="EC" id="2.4.99.12"/>
    </reaction>
</comment>
<evidence type="ECO:0000256" key="4">
    <source>
        <dbReference type="ARBA" id="ARBA00019077"/>
    </source>
</evidence>
<feature type="site" description="Transition state stabilizer" evidence="9">
    <location>
        <position position="123"/>
    </location>
</feature>
<dbReference type="PANTHER" id="PTHR42755">
    <property type="entry name" value="3-DEOXY-MANNO-OCTULOSONATE CYTIDYLYLTRANSFERASE"/>
    <property type="match status" value="1"/>
</dbReference>
<dbReference type="Gene3D" id="3.40.50.11720">
    <property type="entry name" value="3-Deoxy-D-manno-octulosonic-acid transferase, N-terminal domain"/>
    <property type="match status" value="1"/>
</dbReference>
<evidence type="ECO:0000256" key="3">
    <source>
        <dbReference type="ARBA" id="ARBA00012621"/>
    </source>
</evidence>
<dbReference type="EC" id="2.4.99.12" evidence="3 10"/>
<sequence length="427" mass="45132">MTLYRLLLSLAAPAVAIRLLRKRGEAGERLGGHAPSPPHPGPVIWLHAASNGEAASARGLVQAILERGLAARVVVTCNTATGRDLVRGWGMAQVSARLAPLDYRQALRRFLRGWQPAALILIESELWPNRLAAMAQRDRPVLVLGARMSARSAARWRRLPGLIRPALAAVSYLSAQDDGSAARFHALGLPADRIGPVVNLKSGSAMQDGPDQTDLDRLAPLFPRGDTVLAASTHAGEEAAILSAFATARQTRPGLRLILAPRHPRRAPEIAQTIARAGLTHATRSRGDSPDADTPVYLADTMGEMGLWYRLAGITFVGGSLVDRGGHTPFEPTAHGSAILHGPHVANFAEAYAVLDAAGGARTVADDNALATALATLDAKGQATMAAAARTAIDRLHTGDTGLDPLLDALARLIRPHPTQQKDTTDA</sequence>
<dbReference type="GO" id="GO:0009245">
    <property type="term" value="P:lipid A biosynthetic process"/>
    <property type="evidence" value="ECO:0007669"/>
    <property type="project" value="TreeGrafter"/>
</dbReference>
<evidence type="ECO:0000313" key="12">
    <source>
        <dbReference type="EMBL" id="TCP22858.1"/>
    </source>
</evidence>
<dbReference type="GO" id="GO:0043842">
    <property type="term" value="F:Kdo transferase activity"/>
    <property type="evidence" value="ECO:0007669"/>
    <property type="project" value="UniProtKB-EC"/>
</dbReference>
<comment type="function">
    <text evidence="1 10">Involved in lipopolysaccharide (LPS) biosynthesis. Catalyzes the transfer of 3-deoxy-D-manno-octulosonate (Kdo) residue(s) from CMP-Kdo to lipid IV(A), the tetraacyldisaccharide-1,4'-bisphosphate precursor of lipid A.</text>
</comment>
<keyword evidence="10" id="KW-0472">Membrane</keyword>
<organism evidence="12 13">
    <name type="scientific">Rhodovulum adriaticum</name>
    <name type="common">Rhodopseudomonas adriatica</name>
    <dbReference type="NCBI Taxonomy" id="35804"/>
    <lineage>
        <taxon>Bacteria</taxon>
        <taxon>Pseudomonadati</taxon>
        <taxon>Pseudomonadota</taxon>
        <taxon>Alphaproteobacteria</taxon>
        <taxon>Rhodobacterales</taxon>
        <taxon>Paracoccaceae</taxon>
        <taxon>Rhodovulum</taxon>
    </lineage>
</organism>
<keyword evidence="5 10" id="KW-0808">Transferase</keyword>
<dbReference type="AlphaFoldDB" id="A0A4R2NNH6"/>
<dbReference type="SUPFAM" id="SSF53756">
    <property type="entry name" value="UDP-Glycosyltransferase/glycogen phosphorylase"/>
    <property type="match status" value="1"/>
</dbReference>
<reference evidence="12 13" key="1">
    <citation type="submission" date="2019-03" db="EMBL/GenBank/DDBJ databases">
        <title>Genomic Encyclopedia of Type Strains, Phase IV (KMG-IV): sequencing the most valuable type-strain genomes for metagenomic binning, comparative biology and taxonomic classification.</title>
        <authorList>
            <person name="Goeker M."/>
        </authorList>
    </citation>
    <scope>NUCLEOTIDE SEQUENCE [LARGE SCALE GENOMIC DNA]</scope>
    <source>
        <strain evidence="12 13">DSM 2781</strain>
    </source>
</reference>
<keyword evidence="10" id="KW-1003">Cell membrane</keyword>
<evidence type="ECO:0000256" key="9">
    <source>
        <dbReference type="PIRSR" id="PIRSR639901-2"/>
    </source>
</evidence>
<keyword evidence="10" id="KW-0448">Lipopolysaccharide biosynthesis</keyword>
<evidence type="ECO:0000256" key="10">
    <source>
        <dbReference type="RuleBase" id="RU365103"/>
    </source>
</evidence>
<evidence type="ECO:0000256" key="5">
    <source>
        <dbReference type="ARBA" id="ARBA00022679"/>
    </source>
</evidence>
<dbReference type="Proteomes" id="UP000295733">
    <property type="component" value="Unassembled WGS sequence"/>
</dbReference>
<dbReference type="Pfam" id="PF04413">
    <property type="entry name" value="Glycos_transf_N"/>
    <property type="match status" value="1"/>
</dbReference>